<comment type="caution">
    <text evidence="2">The sequence shown here is derived from an EMBL/GenBank/DDBJ whole genome shotgun (WGS) entry which is preliminary data.</text>
</comment>
<dbReference type="OrthoDB" id="2405052at2759"/>
<reference evidence="2" key="1">
    <citation type="submission" date="2020-12" db="EMBL/GenBank/DDBJ databases">
        <title>Metabolic potential, ecology and presence of endohyphal bacteria is reflected in genomic diversity of Mucoromycotina.</title>
        <authorList>
            <person name="Muszewska A."/>
            <person name="Okrasinska A."/>
            <person name="Steczkiewicz K."/>
            <person name="Drgas O."/>
            <person name="Orlowska M."/>
            <person name="Perlinska-Lenart U."/>
            <person name="Aleksandrzak-Piekarczyk T."/>
            <person name="Szatraj K."/>
            <person name="Zielenkiewicz U."/>
            <person name="Pilsyk S."/>
            <person name="Malc E."/>
            <person name="Mieczkowski P."/>
            <person name="Kruszewska J.S."/>
            <person name="Biernat P."/>
            <person name="Pawlowska J."/>
        </authorList>
    </citation>
    <scope>NUCLEOTIDE SEQUENCE</scope>
    <source>
        <strain evidence="2">WA0000017839</strain>
    </source>
</reference>
<sequence>MSEQDHFLSTTPVDVAIKALQVQVEQLKRILNKTDEVSPVIEDNSQELKQEIKRLQTLNDKAEYRIKMLLRTLEEKEQK</sequence>
<protein>
    <submittedName>
        <fullName evidence="2">Uncharacterized protein</fullName>
    </submittedName>
</protein>
<accession>A0A8H7UXN4</accession>
<proteinExistence type="predicted"/>
<organism evidence="2 3">
    <name type="scientific">Mucor saturninus</name>
    <dbReference type="NCBI Taxonomy" id="64648"/>
    <lineage>
        <taxon>Eukaryota</taxon>
        <taxon>Fungi</taxon>
        <taxon>Fungi incertae sedis</taxon>
        <taxon>Mucoromycota</taxon>
        <taxon>Mucoromycotina</taxon>
        <taxon>Mucoromycetes</taxon>
        <taxon>Mucorales</taxon>
        <taxon>Mucorineae</taxon>
        <taxon>Mucoraceae</taxon>
        <taxon>Mucor</taxon>
    </lineage>
</organism>
<dbReference type="Proteomes" id="UP000603453">
    <property type="component" value="Unassembled WGS sequence"/>
</dbReference>
<feature type="coiled-coil region" evidence="1">
    <location>
        <begin position="17"/>
        <end position="79"/>
    </location>
</feature>
<dbReference type="EMBL" id="JAEPRD010000060">
    <property type="protein sequence ID" value="KAG2202476.1"/>
    <property type="molecule type" value="Genomic_DNA"/>
</dbReference>
<keyword evidence="1" id="KW-0175">Coiled coil</keyword>
<evidence type="ECO:0000313" key="2">
    <source>
        <dbReference type="EMBL" id="KAG2202476.1"/>
    </source>
</evidence>
<keyword evidence="3" id="KW-1185">Reference proteome</keyword>
<dbReference type="AlphaFoldDB" id="A0A8H7UXN4"/>
<name>A0A8H7UXN4_9FUNG</name>
<evidence type="ECO:0000313" key="3">
    <source>
        <dbReference type="Proteomes" id="UP000603453"/>
    </source>
</evidence>
<gene>
    <name evidence="2" type="ORF">INT47_013092</name>
</gene>
<evidence type="ECO:0000256" key="1">
    <source>
        <dbReference type="SAM" id="Coils"/>
    </source>
</evidence>